<evidence type="ECO:0000313" key="1">
    <source>
        <dbReference type="Proteomes" id="UP000046393"/>
    </source>
</evidence>
<dbReference type="WBParaSite" id="SMUV_0001041501-mRNA-1">
    <property type="protein sequence ID" value="SMUV_0001041501-mRNA-1"/>
    <property type="gene ID" value="SMUV_0001041501"/>
</dbReference>
<proteinExistence type="predicted"/>
<protein>
    <submittedName>
        <fullName evidence="2">Uncharacterized protein</fullName>
    </submittedName>
</protein>
<evidence type="ECO:0000313" key="2">
    <source>
        <dbReference type="WBParaSite" id="SMUV_0001041501-mRNA-1"/>
    </source>
</evidence>
<dbReference type="AlphaFoldDB" id="A0A0N5AZJ0"/>
<organism evidence="1 2">
    <name type="scientific">Syphacia muris</name>
    <dbReference type="NCBI Taxonomy" id="451379"/>
    <lineage>
        <taxon>Eukaryota</taxon>
        <taxon>Metazoa</taxon>
        <taxon>Ecdysozoa</taxon>
        <taxon>Nematoda</taxon>
        <taxon>Chromadorea</taxon>
        <taxon>Rhabditida</taxon>
        <taxon>Spirurina</taxon>
        <taxon>Oxyuridomorpha</taxon>
        <taxon>Oxyuroidea</taxon>
        <taxon>Oxyuridae</taxon>
        <taxon>Syphacia</taxon>
    </lineage>
</organism>
<sequence>MCGEVLDSFHLNEYSSDETTAFSETLNWFCCGLRRRKADGTNRDPDETYKATTSAVPDLRLNGWLLY</sequence>
<name>A0A0N5AZJ0_9BILA</name>
<keyword evidence="1" id="KW-1185">Reference proteome</keyword>
<accession>A0A0N5AZJ0</accession>
<dbReference type="Proteomes" id="UP000046393">
    <property type="component" value="Unplaced"/>
</dbReference>
<reference evidence="2" key="1">
    <citation type="submission" date="2017-02" db="UniProtKB">
        <authorList>
            <consortium name="WormBaseParasite"/>
        </authorList>
    </citation>
    <scope>IDENTIFICATION</scope>
</reference>